<dbReference type="PROSITE" id="PS50043">
    <property type="entry name" value="HTH_LUXR_2"/>
    <property type="match status" value="1"/>
</dbReference>
<sequence>MTDDIEPGAKGIRILIADDHPLIRAGMRTCLAAHPDWHVCAEADNGEAALQLAHAHRPDVVVLDVSLPLCNGLEVTRSLCRQFPGLGVVIYTMHEEQQLLMDLLKAGARGWVSKNEDDVVLLEAISAVAEGRTFVGRATGAGFSSAPAPAPNASMQPLLTPREREVVKLVAEGATNRSIATRLNVSIKTVDSHRMAAMRKLDVHTVAEIVRYAIREQLIQP</sequence>
<name>A0ABV7DFY6_9HYPH</name>
<organism evidence="8 9">
    <name type="scientific">Shinella pollutisoli</name>
    <dbReference type="NCBI Taxonomy" id="2250594"/>
    <lineage>
        <taxon>Bacteria</taxon>
        <taxon>Pseudomonadati</taxon>
        <taxon>Pseudomonadota</taxon>
        <taxon>Alphaproteobacteria</taxon>
        <taxon>Hyphomicrobiales</taxon>
        <taxon>Rhizobiaceae</taxon>
        <taxon>Shinella</taxon>
    </lineage>
</organism>
<dbReference type="InterPro" id="IPR039420">
    <property type="entry name" value="WalR-like"/>
</dbReference>
<dbReference type="Pfam" id="PF00196">
    <property type="entry name" value="GerE"/>
    <property type="match status" value="1"/>
</dbReference>
<evidence type="ECO:0000256" key="1">
    <source>
        <dbReference type="ARBA" id="ARBA00022553"/>
    </source>
</evidence>
<protein>
    <submittedName>
        <fullName evidence="8">Response regulator</fullName>
    </submittedName>
</protein>
<dbReference type="PANTHER" id="PTHR43214">
    <property type="entry name" value="TWO-COMPONENT RESPONSE REGULATOR"/>
    <property type="match status" value="1"/>
</dbReference>
<dbReference type="SMART" id="SM00448">
    <property type="entry name" value="REC"/>
    <property type="match status" value="1"/>
</dbReference>
<keyword evidence="9" id="KW-1185">Reference proteome</keyword>
<evidence type="ECO:0000256" key="5">
    <source>
        <dbReference type="PROSITE-ProRule" id="PRU00169"/>
    </source>
</evidence>
<dbReference type="InterPro" id="IPR011006">
    <property type="entry name" value="CheY-like_superfamily"/>
</dbReference>
<dbReference type="SUPFAM" id="SSF46894">
    <property type="entry name" value="C-terminal effector domain of the bipartite response regulators"/>
    <property type="match status" value="1"/>
</dbReference>
<evidence type="ECO:0000259" key="7">
    <source>
        <dbReference type="PROSITE" id="PS50110"/>
    </source>
</evidence>
<feature type="modified residue" description="4-aspartylphosphate" evidence="5">
    <location>
        <position position="64"/>
    </location>
</feature>
<dbReference type="SUPFAM" id="SSF52172">
    <property type="entry name" value="CheY-like"/>
    <property type="match status" value="1"/>
</dbReference>
<keyword evidence="2" id="KW-0805">Transcription regulation</keyword>
<dbReference type="InterPro" id="IPR001789">
    <property type="entry name" value="Sig_transdc_resp-reg_receiver"/>
</dbReference>
<evidence type="ECO:0000313" key="8">
    <source>
        <dbReference type="EMBL" id="MFC3073506.1"/>
    </source>
</evidence>
<dbReference type="EMBL" id="JBHRSP010000016">
    <property type="protein sequence ID" value="MFC3073506.1"/>
    <property type="molecule type" value="Genomic_DNA"/>
</dbReference>
<gene>
    <name evidence="8" type="ORF">ACFOHH_10355</name>
</gene>
<dbReference type="CDD" id="cd17535">
    <property type="entry name" value="REC_NarL-like"/>
    <property type="match status" value="1"/>
</dbReference>
<dbReference type="SMART" id="SM00421">
    <property type="entry name" value="HTH_LUXR"/>
    <property type="match status" value="1"/>
</dbReference>
<evidence type="ECO:0000256" key="3">
    <source>
        <dbReference type="ARBA" id="ARBA00023125"/>
    </source>
</evidence>
<dbReference type="RefSeq" id="WP_257316993.1">
    <property type="nucleotide sequence ID" value="NZ_JANFDG010000024.1"/>
</dbReference>
<dbReference type="CDD" id="cd06170">
    <property type="entry name" value="LuxR_C_like"/>
    <property type="match status" value="1"/>
</dbReference>
<dbReference type="Gene3D" id="3.40.50.2300">
    <property type="match status" value="1"/>
</dbReference>
<evidence type="ECO:0000256" key="2">
    <source>
        <dbReference type="ARBA" id="ARBA00023015"/>
    </source>
</evidence>
<evidence type="ECO:0000256" key="4">
    <source>
        <dbReference type="ARBA" id="ARBA00023163"/>
    </source>
</evidence>
<evidence type="ECO:0000259" key="6">
    <source>
        <dbReference type="PROSITE" id="PS50043"/>
    </source>
</evidence>
<dbReference type="InterPro" id="IPR058245">
    <property type="entry name" value="NreC/VraR/RcsB-like_REC"/>
</dbReference>
<keyword evidence="1 5" id="KW-0597">Phosphoprotein</keyword>
<keyword evidence="4" id="KW-0804">Transcription</keyword>
<reference evidence="9" key="1">
    <citation type="journal article" date="2019" name="Int. J. Syst. Evol. Microbiol.">
        <title>The Global Catalogue of Microorganisms (GCM) 10K type strain sequencing project: providing services to taxonomists for standard genome sequencing and annotation.</title>
        <authorList>
            <consortium name="The Broad Institute Genomics Platform"/>
            <consortium name="The Broad Institute Genome Sequencing Center for Infectious Disease"/>
            <person name="Wu L."/>
            <person name="Ma J."/>
        </authorList>
    </citation>
    <scope>NUCLEOTIDE SEQUENCE [LARGE SCALE GENOMIC DNA]</scope>
    <source>
        <strain evidence="9">KCTC 52677</strain>
    </source>
</reference>
<dbReference type="PANTHER" id="PTHR43214:SF41">
    <property type="entry name" value="NITRATE_NITRITE RESPONSE REGULATOR PROTEIN NARP"/>
    <property type="match status" value="1"/>
</dbReference>
<comment type="caution">
    <text evidence="8">The sequence shown here is derived from an EMBL/GenBank/DDBJ whole genome shotgun (WGS) entry which is preliminary data.</text>
</comment>
<evidence type="ECO:0000313" key="9">
    <source>
        <dbReference type="Proteomes" id="UP001595377"/>
    </source>
</evidence>
<dbReference type="InterPro" id="IPR016032">
    <property type="entry name" value="Sig_transdc_resp-reg_C-effctor"/>
</dbReference>
<feature type="domain" description="Response regulatory" evidence="7">
    <location>
        <begin position="13"/>
        <end position="129"/>
    </location>
</feature>
<dbReference type="Pfam" id="PF00072">
    <property type="entry name" value="Response_reg"/>
    <property type="match status" value="1"/>
</dbReference>
<proteinExistence type="predicted"/>
<dbReference type="PROSITE" id="PS50110">
    <property type="entry name" value="RESPONSE_REGULATORY"/>
    <property type="match status" value="1"/>
</dbReference>
<dbReference type="PROSITE" id="PS00622">
    <property type="entry name" value="HTH_LUXR_1"/>
    <property type="match status" value="1"/>
</dbReference>
<accession>A0ABV7DFY6</accession>
<feature type="domain" description="HTH luxR-type" evidence="6">
    <location>
        <begin position="152"/>
        <end position="217"/>
    </location>
</feature>
<dbReference type="InterPro" id="IPR000792">
    <property type="entry name" value="Tscrpt_reg_LuxR_C"/>
</dbReference>
<dbReference type="PRINTS" id="PR00038">
    <property type="entry name" value="HTHLUXR"/>
</dbReference>
<dbReference type="Proteomes" id="UP001595377">
    <property type="component" value="Unassembled WGS sequence"/>
</dbReference>
<keyword evidence="3" id="KW-0238">DNA-binding</keyword>